<keyword evidence="3" id="KW-0406">Ion transport</keyword>
<accession>A0A8C9N6W1</accession>
<protein>
    <submittedName>
        <fullName evidence="10">Cobalamin binding intrinsic factor-like</fullName>
    </submittedName>
</protein>
<gene>
    <name evidence="10" type="primary">LOC103822274</name>
</gene>
<evidence type="ECO:0000256" key="5">
    <source>
        <dbReference type="ARBA" id="ARBA00022729"/>
    </source>
</evidence>
<dbReference type="AlphaFoldDB" id="A0A8C9N6W1"/>
<evidence type="ECO:0000256" key="8">
    <source>
        <dbReference type="PIRSR" id="PIRSR602157-2"/>
    </source>
</evidence>
<organism evidence="10 11">
    <name type="scientific">Serinus canaria</name>
    <name type="common">Island canary</name>
    <name type="synonym">Fringilla canaria</name>
    <dbReference type="NCBI Taxonomy" id="9135"/>
    <lineage>
        <taxon>Eukaryota</taxon>
        <taxon>Metazoa</taxon>
        <taxon>Chordata</taxon>
        <taxon>Craniata</taxon>
        <taxon>Vertebrata</taxon>
        <taxon>Euteleostomi</taxon>
        <taxon>Archelosauria</taxon>
        <taxon>Archosauria</taxon>
        <taxon>Dinosauria</taxon>
        <taxon>Saurischia</taxon>
        <taxon>Theropoda</taxon>
        <taxon>Coelurosauria</taxon>
        <taxon>Aves</taxon>
        <taxon>Neognathae</taxon>
        <taxon>Neoaves</taxon>
        <taxon>Telluraves</taxon>
        <taxon>Australaves</taxon>
        <taxon>Passeriformes</taxon>
        <taxon>Passeroidea</taxon>
        <taxon>Fringillidae</taxon>
        <taxon>Carduelinae</taxon>
        <taxon>Serinus</taxon>
    </lineage>
</organism>
<dbReference type="InterPro" id="IPR002157">
    <property type="entry name" value="Cbl-bd_prot"/>
</dbReference>
<keyword evidence="8" id="KW-1015">Disulfide bond</keyword>
<dbReference type="RefSeq" id="XP_018777649.1">
    <property type="nucleotide sequence ID" value="XM_018922104.3"/>
</dbReference>
<dbReference type="GO" id="GO:0031419">
    <property type="term" value="F:cobalamin binding"/>
    <property type="evidence" value="ECO:0007669"/>
    <property type="project" value="InterPro"/>
</dbReference>
<dbReference type="Ensembl" id="ENSSCAT00000015097.1">
    <property type="protein sequence ID" value="ENSSCAP00000013429.1"/>
    <property type="gene ID" value="ENSSCAG00000009962.1"/>
</dbReference>
<keyword evidence="3" id="KW-0171">Cobalt transport</keyword>
<keyword evidence="11" id="KW-1185">Reference proteome</keyword>
<evidence type="ECO:0000256" key="9">
    <source>
        <dbReference type="SAM" id="SignalP"/>
    </source>
</evidence>
<dbReference type="Pfam" id="PF01122">
    <property type="entry name" value="Cobalamin_bind"/>
    <property type="match status" value="1"/>
</dbReference>
<comment type="similarity">
    <text evidence="2">Belongs to the eukaryotic cobalamin transport proteins family.</text>
</comment>
<feature type="binding site" evidence="7">
    <location>
        <position position="261"/>
    </location>
    <ligand>
        <name>cyanocob(III)alamin</name>
        <dbReference type="ChEBI" id="CHEBI:17439"/>
    </ligand>
</feature>
<dbReference type="GO" id="GO:0006824">
    <property type="term" value="P:cobalt ion transport"/>
    <property type="evidence" value="ECO:0007669"/>
    <property type="project" value="UniProtKB-KW"/>
</dbReference>
<evidence type="ECO:0000256" key="7">
    <source>
        <dbReference type="PIRSR" id="PIRSR602157-1"/>
    </source>
</evidence>
<feature type="chain" id="PRO_5034081952" evidence="9">
    <location>
        <begin position="21"/>
        <end position="440"/>
    </location>
</feature>
<evidence type="ECO:0000256" key="1">
    <source>
        <dbReference type="ARBA" id="ARBA00004613"/>
    </source>
</evidence>
<proteinExistence type="inferred from homology"/>
<evidence type="ECO:0000313" key="10">
    <source>
        <dbReference type="Ensembl" id="ENSSCAP00000013429.1"/>
    </source>
</evidence>
<feature type="binding site" evidence="7">
    <location>
        <position position="418"/>
    </location>
    <ligand>
        <name>cyanocob(III)alamin</name>
        <dbReference type="ChEBI" id="CHEBI:17439"/>
    </ligand>
</feature>
<dbReference type="OrthoDB" id="6343110at2759"/>
<dbReference type="InterPro" id="IPR016024">
    <property type="entry name" value="ARM-type_fold"/>
</dbReference>
<dbReference type="GeneID" id="103822274"/>
<sequence length="440" mass="48918">MPSMAYSIAVLLALASATVTQGCGECQSSCSGTADRPVTLQGDEWMMHRAPGDLPSVAEGCQATVTHHHLVQKLLHRMEKSVKFDEAPNPSVLLAMNLAGATHGYVHNWLLQEIKRDAVERAQTDFTSGQVALYILALLSSCQDPRCVHAMGKTINLIPILKQKMNEEISKNEITLYRESLDILALCLVKEYDNQDAVKAVAEELLKHKSSPDVDSRAMAVLALVCAYNHTGKQHLIHDALKAVTNDFLDKQEEHNGMIGNIYSMGLALQALETSSEFYAPRKWDRAQAFSVVYNHDYQQPMAIAQVLPPLVGKSYLNAGGVCQIPPLPLSRPAAPITVQFSITNTLKNYFHYSTSVCVPDKSTLLQVMKVARNEKPDIFCFKTKKTCWGPFVTSIHGLAGNETERTYWQFFSCWSPLQEGVGTYKPKNWEHIQAIFSTY</sequence>
<evidence type="ECO:0000256" key="6">
    <source>
        <dbReference type="ARBA" id="ARBA00023285"/>
    </source>
</evidence>
<feature type="disulfide bond" evidence="8">
    <location>
        <begin position="187"/>
        <end position="226"/>
    </location>
</feature>
<keyword evidence="6 7" id="KW-0170">Cobalt</keyword>
<feature type="binding site" evidence="7">
    <location>
        <position position="215"/>
    </location>
    <ligand>
        <name>cyanocob(III)alamin</name>
        <dbReference type="ChEBI" id="CHEBI:17439"/>
    </ligand>
</feature>
<dbReference type="Gene3D" id="1.50.10.20">
    <property type="match status" value="1"/>
</dbReference>
<name>A0A8C9N6W1_SERCA</name>
<comment type="subcellular location">
    <subcellularLocation>
        <location evidence="1">Secreted</location>
    </subcellularLocation>
</comment>
<dbReference type="Proteomes" id="UP000694409">
    <property type="component" value="Unassembled WGS sequence"/>
</dbReference>
<keyword evidence="4" id="KW-0964">Secreted</keyword>
<evidence type="ECO:0000256" key="3">
    <source>
        <dbReference type="ARBA" id="ARBA00022426"/>
    </source>
</evidence>
<dbReference type="GeneTree" id="ENSGT00530000063370"/>
<feature type="binding site" evidence="7">
    <location>
        <position position="306"/>
    </location>
    <ligand>
        <name>cyanocob(III)alamin</name>
        <dbReference type="ChEBI" id="CHEBI:17439"/>
    </ligand>
</feature>
<dbReference type="PANTHER" id="PTHR10559:SF15">
    <property type="entry name" value="COBALAMIN BINDING INTRINSIC FACTOR"/>
    <property type="match status" value="1"/>
</dbReference>
<evidence type="ECO:0000313" key="11">
    <source>
        <dbReference type="Proteomes" id="UP000694409"/>
    </source>
</evidence>
<dbReference type="PANTHER" id="PTHR10559">
    <property type="entry name" value="TRANSCOBALAMIN-1/GASTRIC INTRINSIC FACTOR"/>
    <property type="match status" value="1"/>
</dbReference>
<dbReference type="OMA" id="AYNVEAQ"/>
<keyword evidence="5 9" id="KW-0732">Signal</keyword>
<dbReference type="Gene3D" id="2.170.130.30">
    <property type="match status" value="1"/>
</dbReference>
<feature type="signal peptide" evidence="9">
    <location>
        <begin position="1"/>
        <end position="20"/>
    </location>
</feature>
<evidence type="ECO:0000256" key="4">
    <source>
        <dbReference type="ARBA" id="ARBA00022525"/>
    </source>
</evidence>
<reference evidence="10" key="2">
    <citation type="submission" date="2025-09" db="UniProtKB">
        <authorList>
            <consortium name="Ensembl"/>
        </authorList>
    </citation>
    <scope>IDENTIFICATION</scope>
</reference>
<keyword evidence="3" id="KW-0813">Transport</keyword>
<dbReference type="InterPro" id="IPR051588">
    <property type="entry name" value="Cobalamin_Transport"/>
</dbReference>
<evidence type="ECO:0000256" key="2">
    <source>
        <dbReference type="ARBA" id="ARBA00006449"/>
    </source>
</evidence>
<feature type="binding site" evidence="7">
    <location>
        <position position="440"/>
    </location>
    <ligand>
        <name>cyanocob(III)alamin</name>
        <dbReference type="ChEBI" id="CHEBI:17439"/>
    </ligand>
</feature>
<dbReference type="GO" id="GO:0015889">
    <property type="term" value="P:cobalamin transport"/>
    <property type="evidence" value="ECO:0007669"/>
    <property type="project" value="InterPro"/>
</dbReference>
<dbReference type="GO" id="GO:0005615">
    <property type="term" value="C:extracellular space"/>
    <property type="evidence" value="ECO:0007669"/>
    <property type="project" value="TreeGrafter"/>
</dbReference>
<reference evidence="10" key="1">
    <citation type="submission" date="2025-08" db="UniProtKB">
        <authorList>
            <consortium name="Ensembl"/>
        </authorList>
    </citation>
    <scope>IDENTIFICATION</scope>
</reference>
<dbReference type="SUPFAM" id="SSF48371">
    <property type="entry name" value="ARM repeat"/>
    <property type="match status" value="1"/>
</dbReference>